<feature type="compositionally biased region" description="Gly residues" evidence="1">
    <location>
        <begin position="75"/>
        <end position="93"/>
    </location>
</feature>
<evidence type="ECO:0000313" key="4">
    <source>
        <dbReference type="Proteomes" id="UP000789390"/>
    </source>
</evidence>
<feature type="chain" id="PRO_5035153235" evidence="2">
    <location>
        <begin position="20"/>
        <end position="93"/>
    </location>
</feature>
<gene>
    <name evidence="3" type="ORF">DGAL_LOCUS11541</name>
</gene>
<comment type="caution">
    <text evidence="3">The sequence shown here is derived from an EMBL/GenBank/DDBJ whole genome shotgun (WGS) entry which is preliminary data.</text>
</comment>
<organism evidence="3 4">
    <name type="scientific">Daphnia galeata</name>
    <dbReference type="NCBI Taxonomy" id="27404"/>
    <lineage>
        <taxon>Eukaryota</taxon>
        <taxon>Metazoa</taxon>
        <taxon>Ecdysozoa</taxon>
        <taxon>Arthropoda</taxon>
        <taxon>Crustacea</taxon>
        <taxon>Branchiopoda</taxon>
        <taxon>Diplostraca</taxon>
        <taxon>Cladocera</taxon>
        <taxon>Anomopoda</taxon>
        <taxon>Daphniidae</taxon>
        <taxon>Daphnia</taxon>
    </lineage>
</organism>
<accession>A0A8J2RWV4</accession>
<dbReference type="AlphaFoldDB" id="A0A8J2RWV4"/>
<feature type="region of interest" description="Disordered" evidence="1">
    <location>
        <begin position="63"/>
        <end position="93"/>
    </location>
</feature>
<evidence type="ECO:0000256" key="1">
    <source>
        <dbReference type="SAM" id="MobiDB-lite"/>
    </source>
</evidence>
<name>A0A8J2RWV4_9CRUS</name>
<keyword evidence="4" id="KW-1185">Reference proteome</keyword>
<evidence type="ECO:0000313" key="3">
    <source>
        <dbReference type="EMBL" id="CAH0108174.1"/>
    </source>
</evidence>
<feature type="signal peptide" evidence="2">
    <location>
        <begin position="1"/>
        <end position="19"/>
    </location>
</feature>
<evidence type="ECO:0000256" key="2">
    <source>
        <dbReference type="SAM" id="SignalP"/>
    </source>
</evidence>
<proteinExistence type="predicted"/>
<protein>
    <submittedName>
        <fullName evidence="3">Uncharacterized protein</fullName>
    </submittedName>
</protein>
<sequence>MGSFKIMLILAVLVAVAYALENADPAAHGLAIADETGDLELLPSDLTTDEKKYKIYYRRKYKYKKKKKGGYRSSGYGGGGGGGGGGGSSEEGR</sequence>
<reference evidence="3" key="1">
    <citation type="submission" date="2021-11" db="EMBL/GenBank/DDBJ databases">
        <authorList>
            <person name="Schell T."/>
        </authorList>
    </citation>
    <scope>NUCLEOTIDE SEQUENCE</scope>
    <source>
        <strain evidence="3">M5</strain>
    </source>
</reference>
<keyword evidence="2" id="KW-0732">Signal</keyword>
<dbReference type="Proteomes" id="UP000789390">
    <property type="component" value="Unassembled WGS sequence"/>
</dbReference>
<dbReference type="EMBL" id="CAKKLH010000281">
    <property type="protein sequence ID" value="CAH0108174.1"/>
    <property type="molecule type" value="Genomic_DNA"/>
</dbReference>